<feature type="transmembrane region" description="Helical" evidence="1">
    <location>
        <begin position="53"/>
        <end position="73"/>
    </location>
</feature>
<accession>A0A812N754</accession>
<protein>
    <submittedName>
        <fullName evidence="2">Uncharacterized protein</fullName>
    </submittedName>
</protein>
<dbReference type="EMBL" id="CAJNDS010002074">
    <property type="protein sequence ID" value="CAE7306015.1"/>
    <property type="molecule type" value="Genomic_DNA"/>
</dbReference>
<reference evidence="2" key="1">
    <citation type="submission" date="2021-02" db="EMBL/GenBank/DDBJ databases">
        <authorList>
            <person name="Dougan E. K."/>
            <person name="Rhodes N."/>
            <person name="Thang M."/>
            <person name="Chan C."/>
        </authorList>
    </citation>
    <scope>NUCLEOTIDE SEQUENCE</scope>
</reference>
<organism evidence="2 3">
    <name type="scientific">Symbiodinium natans</name>
    <dbReference type="NCBI Taxonomy" id="878477"/>
    <lineage>
        <taxon>Eukaryota</taxon>
        <taxon>Sar</taxon>
        <taxon>Alveolata</taxon>
        <taxon>Dinophyceae</taxon>
        <taxon>Suessiales</taxon>
        <taxon>Symbiodiniaceae</taxon>
        <taxon>Symbiodinium</taxon>
    </lineage>
</organism>
<feature type="transmembrane region" description="Helical" evidence="1">
    <location>
        <begin position="370"/>
        <end position="390"/>
    </location>
</feature>
<feature type="transmembrane region" description="Helical" evidence="1">
    <location>
        <begin position="416"/>
        <end position="435"/>
    </location>
</feature>
<name>A0A812N754_9DINO</name>
<evidence type="ECO:0000313" key="3">
    <source>
        <dbReference type="Proteomes" id="UP000604046"/>
    </source>
</evidence>
<keyword evidence="1" id="KW-0472">Membrane</keyword>
<evidence type="ECO:0000313" key="2">
    <source>
        <dbReference type="EMBL" id="CAE7306015.1"/>
    </source>
</evidence>
<sequence length="485" mass="50880">MAKVSQGTLSPLSKQAVDLDAAFEEAALCEVPEVPWESETSKPFVLGLPARRLGMGFAALAFVGLLWVAVLQFQKDTTAAIPKVSESSLQVADDMGVQQLLELFEDDVAPSMDHANSTFAKDIFAIKRHLQDMTQNPLALPIATCTVDVYLVASFIGIVGNVVNGAVKACERKSNFRKFVTLDRIEDLLKIDLLDERKKQALMRLLDQGCRIGVESSVALFSFIAAFLARAASDCAMSVKLPPNPGAQCAAAMSLISSGVSYLAAGAETAQATCPPYPGIIDPDPLVVAGVVDASAIDIVGGLTRRLSIKDAIEKNPVAESKLDDARQIVLSRLPSLGPIGGFILNNKEFVKIRREQRKAKNRKDKEVKCGFDVAGLVGFAAAVGVFITAGTVECPLADGNTATADNFKMGCSMDISAVIAALTSIGGFVGILATECPANPSNAKDNLCATGSLNIVSALGFLSAALSDAPRSCGAALSELSGPS</sequence>
<keyword evidence="1" id="KW-1133">Transmembrane helix</keyword>
<keyword evidence="1" id="KW-0812">Transmembrane</keyword>
<dbReference type="AlphaFoldDB" id="A0A812N754"/>
<comment type="caution">
    <text evidence="2">The sequence shown here is derived from an EMBL/GenBank/DDBJ whole genome shotgun (WGS) entry which is preliminary data.</text>
</comment>
<dbReference type="Proteomes" id="UP000604046">
    <property type="component" value="Unassembled WGS sequence"/>
</dbReference>
<proteinExistence type="predicted"/>
<evidence type="ECO:0000256" key="1">
    <source>
        <dbReference type="SAM" id="Phobius"/>
    </source>
</evidence>
<gene>
    <name evidence="2" type="ORF">SNAT2548_LOCUS16081</name>
</gene>
<keyword evidence="3" id="KW-1185">Reference proteome</keyword>
<dbReference type="OrthoDB" id="438553at2759"/>